<dbReference type="Proteomes" id="UP000054097">
    <property type="component" value="Unassembled WGS sequence"/>
</dbReference>
<reference evidence="5" key="2">
    <citation type="submission" date="2015-01" db="EMBL/GenBank/DDBJ databases">
        <title>Evolutionary Origins and Diversification of the Mycorrhizal Mutualists.</title>
        <authorList>
            <consortium name="DOE Joint Genome Institute"/>
            <consortium name="Mycorrhizal Genomics Consortium"/>
            <person name="Kohler A."/>
            <person name="Kuo A."/>
            <person name="Nagy L.G."/>
            <person name="Floudas D."/>
            <person name="Copeland A."/>
            <person name="Barry K.W."/>
            <person name="Cichocki N."/>
            <person name="Veneault-Fourrey C."/>
            <person name="LaButti K."/>
            <person name="Lindquist E.A."/>
            <person name="Lipzen A."/>
            <person name="Lundell T."/>
            <person name="Morin E."/>
            <person name="Murat C."/>
            <person name="Riley R."/>
            <person name="Ohm R."/>
            <person name="Sun H."/>
            <person name="Tunlid A."/>
            <person name="Henrissat B."/>
            <person name="Grigoriev I.V."/>
            <person name="Hibbett D.S."/>
            <person name="Martin F."/>
        </authorList>
    </citation>
    <scope>NUCLEOTIDE SEQUENCE [LARGE SCALE GENOMIC DNA]</scope>
    <source>
        <strain evidence="5">MAFF 305830</strain>
    </source>
</reference>
<feature type="region of interest" description="Disordered" evidence="1">
    <location>
        <begin position="317"/>
        <end position="341"/>
    </location>
</feature>
<evidence type="ECO:0008006" key="6">
    <source>
        <dbReference type="Google" id="ProtNLM"/>
    </source>
</evidence>
<evidence type="ECO:0000256" key="2">
    <source>
        <dbReference type="SAM" id="Phobius"/>
    </source>
</evidence>
<organism evidence="4 5">
    <name type="scientific">Serendipita vermifera MAFF 305830</name>
    <dbReference type="NCBI Taxonomy" id="933852"/>
    <lineage>
        <taxon>Eukaryota</taxon>
        <taxon>Fungi</taxon>
        <taxon>Dikarya</taxon>
        <taxon>Basidiomycota</taxon>
        <taxon>Agaricomycotina</taxon>
        <taxon>Agaricomycetes</taxon>
        <taxon>Sebacinales</taxon>
        <taxon>Serendipitaceae</taxon>
        <taxon>Serendipita</taxon>
    </lineage>
</organism>
<keyword evidence="5" id="KW-1185">Reference proteome</keyword>
<feature type="compositionally biased region" description="Low complexity" evidence="1">
    <location>
        <begin position="512"/>
        <end position="528"/>
    </location>
</feature>
<gene>
    <name evidence="4" type="ORF">M408DRAFT_29763</name>
</gene>
<reference evidence="4 5" key="1">
    <citation type="submission" date="2014-04" db="EMBL/GenBank/DDBJ databases">
        <authorList>
            <consortium name="DOE Joint Genome Institute"/>
            <person name="Kuo A."/>
            <person name="Zuccaro A."/>
            <person name="Kohler A."/>
            <person name="Nagy L.G."/>
            <person name="Floudas D."/>
            <person name="Copeland A."/>
            <person name="Barry K.W."/>
            <person name="Cichocki N."/>
            <person name="Veneault-Fourrey C."/>
            <person name="LaButti K."/>
            <person name="Lindquist E.A."/>
            <person name="Lipzen A."/>
            <person name="Lundell T."/>
            <person name="Morin E."/>
            <person name="Murat C."/>
            <person name="Sun H."/>
            <person name="Tunlid A."/>
            <person name="Henrissat B."/>
            <person name="Grigoriev I.V."/>
            <person name="Hibbett D.S."/>
            <person name="Martin F."/>
            <person name="Nordberg H.P."/>
            <person name="Cantor M.N."/>
            <person name="Hua S.X."/>
        </authorList>
    </citation>
    <scope>NUCLEOTIDE SEQUENCE [LARGE SCALE GENOMIC DNA]</scope>
    <source>
        <strain evidence="4 5">MAFF 305830</strain>
    </source>
</reference>
<dbReference type="HOGENOM" id="CLU_425238_0_0_1"/>
<feature type="transmembrane region" description="Helical" evidence="2">
    <location>
        <begin position="351"/>
        <end position="369"/>
    </location>
</feature>
<evidence type="ECO:0000313" key="5">
    <source>
        <dbReference type="Proteomes" id="UP000054097"/>
    </source>
</evidence>
<dbReference type="EMBL" id="KN824390">
    <property type="protein sequence ID" value="KIM21202.1"/>
    <property type="molecule type" value="Genomic_DNA"/>
</dbReference>
<protein>
    <recommendedName>
        <fullName evidence="6">Autophagy-related protein 27</fullName>
    </recommendedName>
</protein>
<feature type="signal peptide" evidence="3">
    <location>
        <begin position="1"/>
        <end position="17"/>
    </location>
</feature>
<evidence type="ECO:0000256" key="1">
    <source>
        <dbReference type="SAM" id="MobiDB-lite"/>
    </source>
</evidence>
<feature type="region of interest" description="Disordered" evidence="1">
    <location>
        <begin position="159"/>
        <end position="184"/>
    </location>
</feature>
<name>A0A0C2WUX7_SERVB</name>
<keyword evidence="2" id="KW-0472">Membrane</keyword>
<feature type="chain" id="PRO_5002158218" description="Autophagy-related protein 27" evidence="3">
    <location>
        <begin position="18"/>
        <end position="644"/>
    </location>
</feature>
<feature type="transmembrane region" description="Helical" evidence="2">
    <location>
        <begin position="189"/>
        <end position="212"/>
    </location>
</feature>
<feature type="region of interest" description="Disordered" evidence="1">
    <location>
        <begin position="512"/>
        <end position="533"/>
    </location>
</feature>
<evidence type="ECO:0000313" key="4">
    <source>
        <dbReference type="EMBL" id="KIM21202.1"/>
    </source>
</evidence>
<accession>A0A0C2WUX7</accession>
<dbReference type="AlphaFoldDB" id="A0A0C2WUX7"/>
<sequence length="644" mass="68725">MILIALHIYLLFGVVGGLYDRSNDDTSWDGNSVQANQAGRFCYFPAPNKTNTTYCSGGHTSDTKYQPVMDIHLNLAQGWSIAYYSGSNVLLGDVSFPVPTGVNDTRQCLSGRAGDGTYQTLCMTTTHDNNIVEAGSYCLVATAQHYVSDGCYAAVSNETSTSDSSAPTGPTSATGSSPSGDSGSNNSQLITIVTSVVVPLVVSILGIMAVLFQSKRLREAFVDHLCCCLTDPRKENLKAKGRKGFLEGSEKSESKAGSVIRKMRTQVTTPSLGKDVDARVKTYSVFSLNGGLRRAIFEYSKGSCKSDIRLSSASLSSKPSLRRESSAPIGPGAERKEDGSRPVLRSVSDHILVLSTMAFVALYLLLGVVHGRFDTFNENTTWAENSVQANNAGTFCYFPAPNQITTTYCKGGHSSDASYQPLMDIHLNLAQGWSIAYYSGSNVPLGDVNFPVPKYVTNTRQCLSGQASDGTYQTMCMTTTQDNNIVEPGPYCQVALAQRYVSDGCYNAMSSGTSTSGSSGQSPGDSGSNTRQTPTVITTIVGPLVTSDSTTPSLTVSRPLSNDSGSNNGQLATIIISVIASLLVAILGFFAALFQSTRFREAFVDSCCCCLLPHEKDKLKARGGRSLVGEPQMSYSGPKPVIRE</sequence>
<dbReference type="OrthoDB" id="2966769at2759"/>
<proteinExistence type="predicted"/>
<evidence type="ECO:0000256" key="3">
    <source>
        <dbReference type="SAM" id="SignalP"/>
    </source>
</evidence>
<keyword evidence="3" id="KW-0732">Signal</keyword>
<feature type="transmembrane region" description="Helical" evidence="2">
    <location>
        <begin position="571"/>
        <end position="594"/>
    </location>
</feature>
<keyword evidence="2" id="KW-1133">Transmembrane helix</keyword>
<keyword evidence="2" id="KW-0812">Transmembrane</keyword>